<feature type="domain" description="Amidohydrolase-related" evidence="2">
    <location>
        <begin position="7"/>
        <end position="257"/>
    </location>
</feature>
<dbReference type="GO" id="GO:0016831">
    <property type="term" value="F:carboxy-lyase activity"/>
    <property type="evidence" value="ECO:0007669"/>
    <property type="project" value="InterPro"/>
</dbReference>
<name>A0A9D1FMP7_9FIRM</name>
<comment type="caution">
    <text evidence="3">The sequence shown here is derived from an EMBL/GenBank/DDBJ whole genome shotgun (WGS) entry which is preliminary data.</text>
</comment>
<dbReference type="InterPro" id="IPR032466">
    <property type="entry name" value="Metal_Hydrolase"/>
</dbReference>
<dbReference type="GO" id="GO:0005737">
    <property type="term" value="C:cytoplasm"/>
    <property type="evidence" value="ECO:0007669"/>
    <property type="project" value="TreeGrafter"/>
</dbReference>
<protein>
    <submittedName>
        <fullName evidence="3">Amidohydrolase</fullName>
    </submittedName>
</protein>
<accession>A0A9D1FMP7</accession>
<dbReference type="AlphaFoldDB" id="A0A9D1FMP7"/>
<sequence>MEKERIIDAHTHIFPEKIAAKAVSSIGSFYDLTMHSGDGTAEALLESGKKIGVTQYLICSTATKPEQVQAINDFIWAESQAHPEFIPFATLHPQMEGLEEEMERILSRGYRGIKLHPDFQEFNIDEDRAMEIYRLAEGKLAILFHTGDARYDYSAPSRLEKVAERFPKLTCIAAHFGGYSRWDEAMDAYEAPNIYMDTSSALFALPKEKAWEFFRKFGEDRFFFGTDFPMWTHEDEMARFNALELPPDMREKILWKNFAKAILKE</sequence>
<dbReference type="GO" id="GO:0019748">
    <property type="term" value="P:secondary metabolic process"/>
    <property type="evidence" value="ECO:0007669"/>
    <property type="project" value="TreeGrafter"/>
</dbReference>
<dbReference type="PANTHER" id="PTHR21240">
    <property type="entry name" value="2-AMINO-3-CARBOXYLMUCONATE-6-SEMIALDEHYDE DECARBOXYLASE"/>
    <property type="match status" value="1"/>
</dbReference>
<keyword evidence="1" id="KW-0456">Lyase</keyword>
<evidence type="ECO:0000256" key="1">
    <source>
        <dbReference type="ARBA" id="ARBA00023239"/>
    </source>
</evidence>
<dbReference type="InterPro" id="IPR006680">
    <property type="entry name" value="Amidohydro-rel"/>
</dbReference>
<reference evidence="3" key="2">
    <citation type="journal article" date="2021" name="PeerJ">
        <title>Extensive microbial diversity within the chicken gut microbiome revealed by metagenomics and culture.</title>
        <authorList>
            <person name="Gilroy R."/>
            <person name="Ravi A."/>
            <person name="Getino M."/>
            <person name="Pursley I."/>
            <person name="Horton D.L."/>
            <person name="Alikhan N.F."/>
            <person name="Baker D."/>
            <person name="Gharbi K."/>
            <person name="Hall N."/>
            <person name="Watson M."/>
            <person name="Adriaenssens E.M."/>
            <person name="Foster-Nyarko E."/>
            <person name="Jarju S."/>
            <person name="Secka A."/>
            <person name="Antonio M."/>
            <person name="Oren A."/>
            <person name="Chaudhuri R.R."/>
            <person name="La Ragione R."/>
            <person name="Hildebrand F."/>
            <person name="Pallen M.J."/>
        </authorList>
    </citation>
    <scope>NUCLEOTIDE SEQUENCE</scope>
    <source>
        <strain evidence="3">CHK199-13235</strain>
    </source>
</reference>
<dbReference type="InterPro" id="IPR032465">
    <property type="entry name" value="ACMSD"/>
</dbReference>
<evidence type="ECO:0000313" key="4">
    <source>
        <dbReference type="Proteomes" id="UP000824002"/>
    </source>
</evidence>
<dbReference type="GO" id="GO:0016787">
    <property type="term" value="F:hydrolase activity"/>
    <property type="evidence" value="ECO:0007669"/>
    <property type="project" value="InterPro"/>
</dbReference>
<dbReference type="Pfam" id="PF04909">
    <property type="entry name" value="Amidohydro_2"/>
    <property type="match status" value="1"/>
</dbReference>
<proteinExistence type="predicted"/>
<evidence type="ECO:0000259" key="2">
    <source>
        <dbReference type="Pfam" id="PF04909"/>
    </source>
</evidence>
<gene>
    <name evidence="3" type="ORF">IAB51_06780</name>
</gene>
<evidence type="ECO:0000313" key="3">
    <source>
        <dbReference type="EMBL" id="HIS76502.1"/>
    </source>
</evidence>
<dbReference type="SUPFAM" id="SSF51556">
    <property type="entry name" value="Metallo-dependent hydrolases"/>
    <property type="match status" value="1"/>
</dbReference>
<dbReference type="Proteomes" id="UP000824002">
    <property type="component" value="Unassembled WGS sequence"/>
</dbReference>
<organism evidence="3 4">
    <name type="scientific">Candidatus Merdivicinus excrementipullorum</name>
    <dbReference type="NCBI Taxonomy" id="2840867"/>
    <lineage>
        <taxon>Bacteria</taxon>
        <taxon>Bacillati</taxon>
        <taxon>Bacillota</taxon>
        <taxon>Clostridia</taxon>
        <taxon>Eubacteriales</taxon>
        <taxon>Oscillospiraceae</taxon>
        <taxon>Oscillospiraceae incertae sedis</taxon>
        <taxon>Candidatus Merdivicinus</taxon>
    </lineage>
</organism>
<dbReference type="CDD" id="cd01292">
    <property type="entry name" value="metallo-dependent_hydrolases"/>
    <property type="match status" value="1"/>
</dbReference>
<dbReference type="EMBL" id="DVJP01000044">
    <property type="protein sequence ID" value="HIS76502.1"/>
    <property type="molecule type" value="Genomic_DNA"/>
</dbReference>
<reference evidence="3" key="1">
    <citation type="submission" date="2020-10" db="EMBL/GenBank/DDBJ databases">
        <authorList>
            <person name="Gilroy R."/>
        </authorList>
    </citation>
    <scope>NUCLEOTIDE SEQUENCE</scope>
    <source>
        <strain evidence="3">CHK199-13235</strain>
    </source>
</reference>
<dbReference type="Gene3D" id="3.20.20.140">
    <property type="entry name" value="Metal-dependent hydrolases"/>
    <property type="match status" value="1"/>
</dbReference>
<dbReference type="PANTHER" id="PTHR21240:SF28">
    <property type="entry name" value="ISO-OROTATE DECARBOXYLASE (EUROFUNG)"/>
    <property type="match status" value="1"/>
</dbReference>